<dbReference type="Proteomes" id="UP000001194">
    <property type="component" value="Unassembled WGS sequence"/>
</dbReference>
<reference evidence="2 3" key="1">
    <citation type="journal article" date="2008" name="Nature">
        <title>The genome of Laccaria bicolor provides insights into mycorrhizal symbiosis.</title>
        <authorList>
            <person name="Martin F."/>
            <person name="Aerts A."/>
            <person name="Ahren D."/>
            <person name="Brun A."/>
            <person name="Danchin E.G.J."/>
            <person name="Duchaussoy F."/>
            <person name="Gibon J."/>
            <person name="Kohler A."/>
            <person name="Lindquist E."/>
            <person name="Pereda V."/>
            <person name="Salamov A."/>
            <person name="Shapiro H.J."/>
            <person name="Wuyts J."/>
            <person name="Blaudez D."/>
            <person name="Buee M."/>
            <person name="Brokstein P."/>
            <person name="Canbaeck B."/>
            <person name="Cohen D."/>
            <person name="Courty P.E."/>
            <person name="Coutinho P.M."/>
            <person name="Delaruelle C."/>
            <person name="Detter J.C."/>
            <person name="Deveau A."/>
            <person name="DiFazio S."/>
            <person name="Duplessis S."/>
            <person name="Fraissinet-Tachet L."/>
            <person name="Lucic E."/>
            <person name="Frey-Klett P."/>
            <person name="Fourrey C."/>
            <person name="Feussner I."/>
            <person name="Gay G."/>
            <person name="Grimwood J."/>
            <person name="Hoegger P.J."/>
            <person name="Jain P."/>
            <person name="Kilaru S."/>
            <person name="Labbe J."/>
            <person name="Lin Y.C."/>
            <person name="Legue V."/>
            <person name="Le Tacon F."/>
            <person name="Marmeisse R."/>
            <person name="Melayah D."/>
            <person name="Montanini B."/>
            <person name="Muratet M."/>
            <person name="Nehls U."/>
            <person name="Niculita-Hirzel H."/>
            <person name="Oudot-Le Secq M.P."/>
            <person name="Peter M."/>
            <person name="Quesneville H."/>
            <person name="Rajashekar B."/>
            <person name="Reich M."/>
            <person name="Rouhier N."/>
            <person name="Schmutz J."/>
            <person name="Yin T."/>
            <person name="Chalot M."/>
            <person name="Henrissat B."/>
            <person name="Kuees U."/>
            <person name="Lucas S."/>
            <person name="Van de Peer Y."/>
            <person name="Podila G.K."/>
            <person name="Polle A."/>
            <person name="Pukkila P.J."/>
            <person name="Richardson P.M."/>
            <person name="Rouze P."/>
            <person name="Sanders I.R."/>
            <person name="Stajich J.E."/>
            <person name="Tunlid A."/>
            <person name="Tuskan G."/>
            <person name="Grigoriev I.V."/>
        </authorList>
    </citation>
    <scope>NUCLEOTIDE SEQUENCE [LARGE SCALE GENOMIC DNA]</scope>
    <source>
        <strain evidence="3">S238N-H82 / ATCC MYA-4686</strain>
    </source>
</reference>
<keyword evidence="3" id="KW-1185">Reference proteome</keyword>
<dbReference type="InParanoid" id="B0DFC3"/>
<protein>
    <submittedName>
        <fullName evidence="2">Predicted protein</fullName>
    </submittedName>
</protein>
<dbReference type="EMBL" id="DS547107">
    <property type="protein sequence ID" value="EDR06838.1"/>
    <property type="molecule type" value="Genomic_DNA"/>
</dbReference>
<dbReference type="GeneID" id="6078210"/>
<sequence length="1410" mass="156078">MSTLPPRRSCIFCPCAEFFATSVDPVTQAFLPRANPNNKDEQSLVTGAQPPFVFAVRDGAIIKHTTNQTALLTSVPIPAPLSVTTTLQAQMPPPISLFTGMPPPASGSALANLLFWPNVTSGMYEPFDMPTYDFKVTGGQFMETLQTLKRHHLFFNVVLPGKVDEPLDGPLTSQILAHFTSHNLVLPSDPNPGSGDIHFHQRPWVLMQPKLKNATLVWSIEPHPNMNANTFNHTNLVRITSKFKNPERGSKTMMVILGAFSYELSFQGLLTSSLQLHGTVMYQVSYSHHGLEKAALRALLINTIHALPSKLRQDYLIQDGLDTHLCALQIYALGLRPLTRPQMRSPFHHNDLLLSLFNFLKLLMMKPPLETLLFAHVPSQFLIIPGPSRSHMRPSTVTWVDVVSSDDDFPTAILPQNESRSSANAPRLAFPSEVEKWQAEVMKLVEAPQNERQQVQIHGRTIHSMSVALIDLLIHIQRSSSDTITSTFSAGPDIFTCNAEAPLVAFLARSAFRVYKVGVTMVRRSGMPVAVALGPGPERATIHQALHLISQDSAFWSPYEHSEYVVPCLSPGSSAIHDCVARYKAHAFLLALHCLYYGQGTVVSFWVVLALVMGPSSMLQTPASMNLMDPVAATKLKPWFDLSPTNPLPTDLRHPVNQLIIDVLDIQPNMLSNRQTPQDREYWTKMLFSKLLLGHPDPWNRPEFLALKDGFNLVLRQNPTTRKLFDLFKPGKFSAFQIYGCMYNRQIRSVADVLDHIRFHVIGDAAESETLQLLAGIFEIRVRKYLQGVGHPKVLCGDIVSHDEYAQELNNPLKRVQALMVASSDSLLLPIAEDWAISFRFYNDDAAAQTSQESSALKFHTCTMEIDVFFSDHLEPLLLAEVDSTGSSPDFERWFHAQLLNTNQKRKACLPHLSFYSMPRQQRSRGRSAATGAQRPGRPRRERRAPPQADEPVTYATDVRRGTPGQPESGANGSHQMMAIDDVGGAGTDAECQVESGNRDDVEGAPLGANLAATGSQVSFQTDLSNDPAAELICRLINLRRAATGEDDSIEPVVSDLQSVDLEMTWSDTPTLDIGAEQPPIVIDSVVSSTPESRAVELPLSQASEAGTPSHLYFIGIRAAAQQTTLCERGNGGHANRPQPGAVIQALLDGNGPAGRTIEALMPANQYYVGSADYPIDASEDFMNYRHNFIELGRLDAILLPLTITSRLRCLSPSDARTALLSRLRLNDDVKVYVLYFYHECQNRLVASGRAPISGEQPDLTPTALELAQVTAICQALGILFEGSRITPATIQHDGHTVTVHPDQVVTWLGLVPATVNSIRTQFKKTRDAHHLLRQQQFREREGHPGPNPLQPKHLNLLSTLNVMLAPRVISVSDDEYLQGRQEEGVYNALTKKIGPFMKEIQEVLETWSL</sequence>
<evidence type="ECO:0000313" key="3">
    <source>
        <dbReference type="Proteomes" id="UP000001194"/>
    </source>
</evidence>
<dbReference type="RefSeq" id="XP_001882685.1">
    <property type="nucleotide sequence ID" value="XM_001882650.1"/>
</dbReference>
<dbReference type="OrthoDB" id="2926210at2759"/>
<dbReference type="HOGENOM" id="CLU_253719_0_0_1"/>
<name>B0DFC3_LACBS</name>
<evidence type="ECO:0000256" key="1">
    <source>
        <dbReference type="SAM" id="MobiDB-lite"/>
    </source>
</evidence>
<proteinExistence type="predicted"/>
<accession>B0DFC3</accession>
<evidence type="ECO:0000313" key="2">
    <source>
        <dbReference type="EMBL" id="EDR06838.1"/>
    </source>
</evidence>
<dbReference type="KEGG" id="lbc:LACBIDRAFT_328581"/>
<gene>
    <name evidence="2" type="ORF">LACBIDRAFT_328581</name>
</gene>
<feature type="region of interest" description="Disordered" evidence="1">
    <location>
        <begin position="919"/>
        <end position="979"/>
    </location>
</feature>
<organism evidence="3">
    <name type="scientific">Laccaria bicolor (strain S238N-H82 / ATCC MYA-4686)</name>
    <name type="common">Bicoloured deceiver</name>
    <name type="synonym">Laccaria laccata var. bicolor</name>
    <dbReference type="NCBI Taxonomy" id="486041"/>
    <lineage>
        <taxon>Eukaryota</taxon>
        <taxon>Fungi</taxon>
        <taxon>Dikarya</taxon>
        <taxon>Basidiomycota</taxon>
        <taxon>Agaricomycotina</taxon>
        <taxon>Agaricomycetes</taxon>
        <taxon>Agaricomycetidae</taxon>
        <taxon>Agaricales</taxon>
        <taxon>Agaricineae</taxon>
        <taxon>Hydnangiaceae</taxon>
        <taxon>Laccaria</taxon>
    </lineage>
</organism>